<feature type="compositionally biased region" description="Low complexity" evidence="1">
    <location>
        <begin position="348"/>
        <end position="359"/>
    </location>
</feature>
<organism evidence="2 3">
    <name type="scientific">Nyctereutes procyonoides</name>
    <name type="common">Raccoon dog</name>
    <name type="synonym">Canis procyonoides</name>
    <dbReference type="NCBI Taxonomy" id="34880"/>
    <lineage>
        <taxon>Eukaryota</taxon>
        <taxon>Metazoa</taxon>
        <taxon>Chordata</taxon>
        <taxon>Craniata</taxon>
        <taxon>Vertebrata</taxon>
        <taxon>Euteleostomi</taxon>
        <taxon>Mammalia</taxon>
        <taxon>Eutheria</taxon>
        <taxon>Laurasiatheria</taxon>
        <taxon>Carnivora</taxon>
        <taxon>Caniformia</taxon>
        <taxon>Canidae</taxon>
        <taxon>Nyctereutes</taxon>
    </lineage>
</organism>
<evidence type="ECO:0000313" key="2">
    <source>
        <dbReference type="EMBL" id="CAD7692441.1"/>
    </source>
</evidence>
<feature type="region of interest" description="Disordered" evidence="1">
    <location>
        <begin position="282"/>
        <end position="377"/>
    </location>
</feature>
<name>A0A811ZV35_NYCPR</name>
<feature type="compositionally biased region" description="Pro residues" evidence="1">
    <location>
        <begin position="302"/>
        <end position="317"/>
    </location>
</feature>
<evidence type="ECO:0000256" key="1">
    <source>
        <dbReference type="SAM" id="MobiDB-lite"/>
    </source>
</evidence>
<comment type="caution">
    <text evidence="2">The sequence shown here is derived from an EMBL/GenBank/DDBJ whole genome shotgun (WGS) entry which is preliminary data.</text>
</comment>
<keyword evidence="3" id="KW-1185">Reference proteome</keyword>
<feature type="region of interest" description="Disordered" evidence="1">
    <location>
        <begin position="181"/>
        <end position="208"/>
    </location>
</feature>
<dbReference type="Proteomes" id="UP000645828">
    <property type="component" value="Unassembled WGS sequence"/>
</dbReference>
<protein>
    <submittedName>
        <fullName evidence="2">(raccoon dog) hypothetical protein</fullName>
    </submittedName>
</protein>
<sequence length="377" mass="38791">MALPGACRTGGEGSPLCCHCTPPPRRRHVRPPRPPGEREANNRLLLGRSPRPQELQTPRPASRPLSPPPAGARLGCGRPYQPPPHRAPPGLRGPGQSGSTHFPGPALAARGRCRARTPLFVNKPARPLRHLRSRTLSASRPATPTQGRSWDAGWGGSEALSHSCHLLQGAHPAWPIAADGDSGCAHSPRGHEHAGGGGDGGRAASFKRARPPSAAPCGGCCCCGGGGYCRSNCSGGCCCCGRCCSRSGWRRVRVVAAAADPAAAAAAAVAAAAAAARRPLACGSRRVSGRPADPRPARRPPRPAPPPPGGSHAPPPRDATAPPARRGQVGTCRRAPRPPYLHAGVSLRPGAGRARPAARSPELCGPGPPRRPDTLTH</sequence>
<accession>A0A811ZV35</accession>
<feature type="region of interest" description="Disordered" evidence="1">
    <location>
        <begin position="131"/>
        <end position="152"/>
    </location>
</feature>
<feature type="region of interest" description="Disordered" evidence="1">
    <location>
        <begin position="1"/>
        <end position="106"/>
    </location>
</feature>
<reference evidence="2" key="1">
    <citation type="submission" date="2020-12" db="EMBL/GenBank/DDBJ databases">
        <authorList>
            <consortium name="Molecular Ecology Group"/>
        </authorList>
    </citation>
    <scope>NUCLEOTIDE SEQUENCE</scope>
    <source>
        <strain evidence="2">TBG_1078</strain>
    </source>
</reference>
<dbReference type="AlphaFoldDB" id="A0A811ZV35"/>
<feature type="compositionally biased region" description="Polar residues" evidence="1">
    <location>
        <begin position="134"/>
        <end position="148"/>
    </location>
</feature>
<gene>
    <name evidence="2" type="ORF">NYPRO_LOCUS25235</name>
</gene>
<evidence type="ECO:0000313" key="3">
    <source>
        <dbReference type="Proteomes" id="UP000645828"/>
    </source>
</evidence>
<proteinExistence type="predicted"/>
<dbReference type="EMBL" id="CAJHUB010000775">
    <property type="protein sequence ID" value="CAD7692441.1"/>
    <property type="molecule type" value="Genomic_DNA"/>
</dbReference>